<feature type="signal peptide" evidence="5">
    <location>
        <begin position="1"/>
        <end position="29"/>
    </location>
</feature>
<dbReference type="Pfam" id="PF00150">
    <property type="entry name" value="Cellulase"/>
    <property type="match status" value="1"/>
</dbReference>
<dbReference type="SUPFAM" id="SSF50370">
    <property type="entry name" value="Ricin B-like lectins"/>
    <property type="match status" value="1"/>
</dbReference>
<evidence type="ECO:0000256" key="1">
    <source>
        <dbReference type="ARBA" id="ARBA00005641"/>
    </source>
</evidence>
<name>A0A835IIX9_9MAGN</name>
<accession>A0A835IIX9</accession>
<comment type="caution">
    <text evidence="7">The sequence shown here is derived from an EMBL/GenBank/DDBJ whole genome shotgun (WGS) entry which is preliminary data.</text>
</comment>
<evidence type="ECO:0000313" key="8">
    <source>
        <dbReference type="Proteomes" id="UP000631114"/>
    </source>
</evidence>
<dbReference type="InterPro" id="IPR035992">
    <property type="entry name" value="Ricin_B-like_lectins"/>
</dbReference>
<dbReference type="GO" id="GO:0000272">
    <property type="term" value="P:polysaccharide catabolic process"/>
    <property type="evidence" value="ECO:0007669"/>
    <property type="project" value="InterPro"/>
</dbReference>
<proteinExistence type="inferred from homology"/>
<reference evidence="7 8" key="1">
    <citation type="submission" date="2020-10" db="EMBL/GenBank/DDBJ databases">
        <title>The Coptis chinensis genome and diversification of protoberbering-type alkaloids.</title>
        <authorList>
            <person name="Wang B."/>
            <person name="Shu S."/>
            <person name="Song C."/>
            <person name="Liu Y."/>
        </authorList>
    </citation>
    <scope>NUCLEOTIDE SEQUENCE [LARGE SCALE GENOMIC DNA]</scope>
    <source>
        <strain evidence="7">HL-2020</strain>
        <tissue evidence="7">Leaf</tissue>
    </source>
</reference>
<comment type="similarity">
    <text evidence="1 4">Belongs to the glycosyl hydrolase 5 (cellulase A) family.</text>
</comment>
<dbReference type="Proteomes" id="UP000631114">
    <property type="component" value="Unassembled WGS sequence"/>
</dbReference>
<dbReference type="InterPro" id="IPR001547">
    <property type="entry name" value="Glyco_hydro_5"/>
</dbReference>
<keyword evidence="8" id="KW-1185">Reference proteome</keyword>
<evidence type="ECO:0000313" key="7">
    <source>
        <dbReference type="EMBL" id="KAF9617944.1"/>
    </source>
</evidence>
<dbReference type="SUPFAM" id="SSF51445">
    <property type="entry name" value="(Trans)glycosidases"/>
    <property type="match status" value="1"/>
</dbReference>
<dbReference type="InterPro" id="IPR017853">
    <property type="entry name" value="GH"/>
</dbReference>
<evidence type="ECO:0000259" key="6">
    <source>
        <dbReference type="Pfam" id="PF00150"/>
    </source>
</evidence>
<evidence type="ECO:0000256" key="5">
    <source>
        <dbReference type="SAM" id="SignalP"/>
    </source>
</evidence>
<keyword evidence="2 4" id="KW-0378">Hydrolase</keyword>
<keyword evidence="5" id="KW-0732">Signal</keyword>
<dbReference type="OrthoDB" id="442731at2759"/>
<feature type="chain" id="PRO_5032698687" description="Glycoside hydrolase family 5 domain-containing protein" evidence="5">
    <location>
        <begin position="30"/>
        <end position="536"/>
    </location>
</feature>
<dbReference type="AlphaFoldDB" id="A0A835IIX9"/>
<sequence>MKNRFSLNILPWILIICLSTDALQQQALAHPLFTKSRWIVNKDGKRVKLACVNWPSHLQPVLAEGLSWQPVDVISSRIRSMGFNCVRLTWPLALVNNQTIASMTVENSFNSLGLHKSLAGIRANNGKFLRMTLPQAFKKVVSSLEKNKVMVVLDNHITTPGWCCSENDGSGFFGDKDFDSKLWIQGLNRMATMFKGTKNVIGMSLRNELRGKNSNVDVWYRYMQEGAEVVHAANPNVLVILSGLEFDKDLSFLRNKQVNVSFTRKLVFEGHWYGFSDNENWVKNNANDFCGSFMNNMMNKFGFLLEQGYPVFLSEFGQDQRGGNVNDNRYFSCILGVIADLDMDWALWTLQGDYYLREGKQGPEEVYGVMSLDWGSVRNASFLQRVRAVQPPFQGPGVSGGKQHNIIFHTASGLCVEDSLRLHSCYETPAWSYSPQRNIILEGTDFCLQPLGLGLPVDFGIGLNCSESNSNWEIISNSGLHLSSKLPNGETVCLDVDKNGILVTNQCRCLSKDSNCDPTSQWFKIVKATTKSTVRG</sequence>
<dbReference type="EMBL" id="JADFTS010000003">
    <property type="protein sequence ID" value="KAF9617944.1"/>
    <property type="molecule type" value="Genomic_DNA"/>
</dbReference>
<organism evidence="7 8">
    <name type="scientific">Coptis chinensis</name>
    <dbReference type="NCBI Taxonomy" id="261450"/>
    <lineage>
        <taxon>Eukaryota</taxon>
        <taxon>Viridiplantae</taxon>
        <taxon>Streptophyta</taxon>
        <taxon>Embryophyta</taxon>
        <taxon>Tracheophyta</taxon>
        <taxon>Spermatophyta</taxon>
        <taxon>Magnoliopsida</taxon>
        <taxon>Ranunculales</taxon>
        <taxon>Ranunculaceae</taxon>
        <taxon>Coptidoideae</taxon>
        <taxon>Coptis</taxon>
    </lineage>
</organism>
<feature type="domain" description="Glycoside hydrolase family 5" evidence="6">
    <location>
        <begin position="90"/>
        <end position="351"/>
    </location>
</feature>
<gene>
    <name evidence="7" type="ORF">IFM89_039237</name>
</gene>
<dbReference type="GO" id="GO:0004553">
    <property type="term" value="F:hydrolase activity, hydrolyzing O-glycosyl compounds"/>
    <property type="evidence" value="ECO:0007669"/>
    <property type="project" value="InterPro"/>
</dbReference>
<evidence type="ECO:0000256" key="3">
    <source>
        <dbReference type="ARBA" id="ARBA00023295"/>
    </source>
</evidence>
<evidence type="ECO:0000256" key="2">
    <source>
        <dbReference type="ARBA" id="ARBA00022801"/>
    </source>
</evidence>
<evidence type="ECO:0000256" key="4">
    <source>
        <dbReference type="RuleBase" id="RU361153"/>
    </source>
</evidence>
<protein>
    <recommendedName>
        <fullName evidence="6">Glycoside hydrolase family 5 domain-containing protein</fullName>
    </recommendedName>
</protein>
<keyword evidence="3 4" id="KW-0326">Glycosidase</keyword>
<dbReference type="PANTHER" id="PTHR31263:SF44">
    <property type="entry name" value="OS04G0481200 PROTEIN"/>
    <property type="match status" value="1"/>
</dbReference>
<dbReference type="PANTHER" id="PTHR31263">
    <property type="entry name" value="CELLULASE FAMILY PROTEIN (AFU_ORTHOLOGUE AFUA_5G14560)"/>
    <property type="match status" value="1"/>
</dbReference>
<dbReference type="Gene3D" id="3.20.20.80">
    <property type="entry name" value="Glycosidases"/>
    <property type="match status" value="1"/>
</dbReference>